<gene>
    <name evidence="1" type="ORF">MAG551_00972</name>
</gene>
<dbReference type="EMBL" id="JAANXD010000041">
    <property type="protein sequence ID" value="MBS1257919.1"/>
    <property type="molecule type" value="Genomic_DNA"/>
</dbReference>
<evidence type="ECO:0000313" key="2">
    <source>
        <dbReference type="Proteomes" id="UP000722750"/>
    </source>
</evidence>
<dbReference type="SUPFAM" id="SSF143555">
    <property type="entry name" value="FwdE-like"/>
    <property type="match status" value="1"/>
</dbReference>
<dbReference type="Proteomes" id="UP000722750">
    <property type="component" value="Unassembled WGS sequence"/>
</dbReference>
<evidence type="ECO:0000313" key="1">
    <source>
        <dbReference type="EMBL" id="MBS1257919.1"/>
    </source>
</evidence>
<name>A0A941W2D9_9BACT</name>
<comment type="caution">
    <text evidence="1">The sequence shown here is derived from an EMBL/GenBank/DDBJ whole genome shotgun (WGS) entry which is preliminary data.</text>
</comment>
<dbReference type="AlphaFoldDB" id="A0A941W2D9"/>
<organism evidence="1 2">
    <name type="scientific">Candidatus Scalindua arabica</name>
    <dbReference type="NCBI Taxonomy" id="1127984"/>
    <lineage>
        <taxon>Bacteria</taxon>
        <taxon>Pseudomonadati</taxon>
        <taxon>Planctomycetota</taxon>
        <taxon>Candidatus Brocadiia</taxon>
        <taxon>Candidatus Brocadiales</taxon>
        <taxon>Candidatus Scalinduaceae</taxon>
        <taxon>Candidatus Scalindua</taxon>
    </lineage>
</organism>
<protein>
    <recommendedName>
        <fullName evidence="3">Formylmethanofuran dehydrogenase subunit E domain-containing protein</fullName>
    </recommendedName>
</protein>
<evidence type="ECO:0008006" key="3">
    <source>
        <dbReference type="Google" id="ProtNLM"/>
    </source>
</evidence>
<reference evidence="1" key="1">
    <citation type="journal article" date="2021" name="ISME J.">
        <title>Fine-scale metabolic discontinuity in a stratified prokaryote microbiome of a Red Sea deep halocline.</title>
        <authorList>
            <person name="Michoud G."/>
            <person name="Ngugi D.K."/>
            <person name="Barozzi A."/>
            <person name="Merlino G."/>
            <person name="Calleja M.L."/>
            <person name="Delgado-Huertas A."/>
            <person name="Moran X.A.G."/>
            <person name="Daffonchio D."/>
        </authorList>
    </citation>
    <scope>NUCLEOTIDE SEQUENCE</scope>
    <source>
        <strain evidence="1">SuakinDeep_MAG55_1</strain>
    </source>
</reference>
<accession>A0A941W2D9</accession>
<sequence length="237" mass="26361">MRFLRFLQISLLFLVLIYGGNLYAEGQTNFNKKFFDEIEPIKVKEHFAVALGAMDKDELFIYTYEDAVKLAGHSCLAVSGAYRLTQIALKRLYGDGIPLRGGMAVTFKGGVEDGVNGPISQIVTFITGAAAENGFHGFGGGKYKRRNLLKFDENNQPPKNAICSAIFKRIDNGKAVEVTYSKYMLPNNPKISDLMPLAISGKGTDEQISEFGNLWHERVKMVLMDDLEGMFVVNEVK</sequence>
<proteinExistence type="predicted"/>